<dbReference type="GO" id="GO:0008270">
    <property type="term" value="F:zinc ion binding"/>
    <property type="evidence" value="ECO:0007669"/>
    <property type="project" value="UniProtKB-KW"/>
</dbReference>
<organism evidence="8 9">
    <name type="scientific">Fundulus heteroclitus</name>
    <name type="common">Killifish</name>
    <name type="synonym">Mummichog</name>
    <dbReference type="NCBI Taxonomy" id="8078"/>
    <lineage>
        <taxon>Eukaryota</taxon>
        <taxon>Metazoa</taxon>
        <taxon>Chordata</taxon>
        <taxon>Craniata</taxon>
        <taxon>Vertebrata</taxon>
        <taxon>Euteleostomi</taxon>
        <taxon>Actinopterygii</taxon>
        <taxon>Neopterygii</taxon>
        <taxon>Teleostei</taxon>
        <taxon>Neoteleostei</taxon>
        <taxon>Acanthomorphata</taxon>
        <taxon>Ovalentaria</taxon>
        <taxon>Atherinomorphae</taxon>
        <taxon>Cyprinodontiformes</taxon>
        <taxon>Fundulidae</taxon>
        <taxon>Fundulus</taxon>
    </lineage>
</organism>
<keyword evidence="9" id="KW-1185">Reference proteome</keyword>
<sequence>MKGEHLQPHRRSAPLQKHKLVKPTKKLLENICSRHDEVMKVFCRTDQQCICILCTMDDHKGHETVPTATESMEKQKELEERHQRILQKIQDKEKEIKRLQQEVEDFSLSADKAVEDSEKIFTELIRLIQKRSSEVKQQIRSQQETGVSRVKELQEKLEQEIAELKKKDAELKQLSHTEDHIQDKLQDVLRDTGTNISPTVSDVDAPLAASQPEPKSRAEFLKYAREITLDPNTAFRTLLLSKESRAAVVWYEEESYTPNPERFTSCRQALSREALTGRGYFEFKWAGIGIMVAVAYRSIRRAGSSHECMFGFNDKSWALRCDLNRLSLGRTGYTFSHNKVETRVSGPQSGRVGVYLDHSAGILSFYDISDTMTLLHRVQTAFTQPLYAGLCFYFCDGGRTVPWSWLTCG</sequence>
<dbReference type="InterPro" id="IPR003877">
    <property type="entry name" value="SPRY_dom"/>
</dbReference>
<dbReference type="PANTHER" id="PTHR25465:SF5">
    <property type="entry name" value="E3 UBIQUITIN_ISG15 LIGASE TRIM25-RELATED"/>
    <property type="match status" value="1"/>
</dbReference>
<dbReference type="PROSITE" id="PS50188">
    <property type="entry name" value="B302_SPRY"/>
    <property type="match status" value="1"/>
</dbReference>
<dbReference type="PANTHER" id="PTHR25465">
    <property type="entry name" value="B-BOX DOMAIN CONTAINING"/>
    <property type="match status" value="1"/>
</dbReference>
<dbReference type="Pfam" id="PF25600">
    <property type="entry name" value="TRIM_CC"/>
    <property type="match status" value="1"/>
</dbReference>
<evidence type="ECO:0000256" key="5">
    <source>
        <dbReference type="SAM" id="Coils"/>
    </source>
</evidence>
<dbReference type="Gene3D" id="2.60.120.920">
    <property type="match status" value="1"/>
</dbReference>
<dbReference type="InterPro" id="IPR013320">
    <property type="entry name" value="ConA-like_dom_sf"/>
</dbReference>
<dbReference type="InterPro" id="IPR001870">
    <property type="entry name" value="B30.2/SPRY"/>
</dbReference>
<dbReference type="PRINTS" id="PR01407">
    <property type="entry name" value="BUTYPHLNCDUF"/>
</dbReference>
<keyword evidence="5" id="KW-0175">Coiled coil</keyword>
<dbReference type="AlphaFoldDB" id="A0A3Q2TQ83"/>
<evidence type="ECO:0000313" key="9">
    <source>
        <dbReference type="Proteomes" id="UP000265000"/>
    </source>
</evidence>
<dbReference type="Pfam" id="PF00643">
    <property type="entry name" value="zf-B_box"/>
    <property type="match status" value="1"/>
</dbReference>
<dbReference type="SUPFAM" id="SSF49899">
    <property type="entry name" value="Concanavalin A-like lectins/glucanases"/>
    <property type="match status" value="1"/>
</dbReference>
<evidence type="ECO:0000256" key="1">
    <source>
        <dbReference type="ARBA" id="ARBA00022723"/>
    </source>
</evidence>
<dbReference type="SMART" id="SM00589">
    <property type="entry name" value="PRY"/>
    <property type="match status" value="1"/>
</dbReference>
<reference evidence="8" key="1">
    <citation type="submission" date="2025-08" db="UniProtKB">
        <authorList>
            <consortium name="Ensembl"/>
        </authorList>
    </citation>
    <scope>IDENTIFICATION</scope>
</reference>
<dbReference type="InterPro" id="IPR003879">
    <property type="entry name" value="Butyrophylin_SPRY"/>
</dbReference>
<dbReference type="InterPro" id="IPR058030">
    <property type="entry name" value="TRIM8/14/16/25/29/45/65_CC"/>
</dbReference>
<dbReference type="Proteomes" id="UP000265000">
    <property type="component" value="Unplaced"/>
</dbReference>
<dbReference type="InterPro" id="IPR006574">
    <property type="entry name" value="PRY"/>
</dbReference>
<evidence type="ECO:0000259" key="7">
    <source>
        <dbReference type="PROSITE" id="PS50188"/>
    </source>
</evidence>
<dbReference type="Pfam" id="PF13765">
    <property type="entry name" value="PRY"/>
    <property type="match status" value="1"/>
</dbReference>
<proteinExistence type="predicted"/>
<evidence type="ECO:0000256" key="4">
    <source>
        <dbReference type="PROSITE-ProRule" id="PRU00024"/>
    </source>
</evidence>
<feature type="domain" description="B box-type" evidence="6">
    <location>
        <begin position="31"/>
        <end position="67"/>
    </location>
</feature>
<dbReference type="GeneTree" id="ENSGT01150000286922"/>
<keyword evidence="1" id="KW-0479">Metal-binding</keyword>
<dbReference type="SMART" id="SM00336">
    <property type="entry name" value="BBOX"/>
    <property type="match status" value="1"/>
</dbReference>
<accession>A0A3Q2TQ83</accession>
<dbReference type="InterPro" id="IPR000315">
    <property type="entry name" value="Znf_B-box"/>
</dbReference>
<feature type="domain" description="B30.2/SPRY" evidence="7">
    <location>
        <begin position="207"/>
        <end position="409"/>
    </location>
</feature>
<evidence type="ECO:0000256" key="2">
    <source>
        <dbReference type="ARBA" id="ARBA00022771"/>
    </source>
</evidence>
<evidence type="ECO:0008006" key="10">
    <source>
        <dbReference type="Google" id="ProtNLM"/>
    </source>
</evidence>
<feature type="coiled-coil region" evidence="5">
    <location>
        <begin position="68"/>
        <end position="116"/>
    </location>
</feature>
<reference evidence="8" key="2">
    <citation type="submission" date="2025-09" db="UniProtKB">
        <authorList>
            <consortium name="Ensembl"/>
        </authorList>
    </citation>
    <scope>IDENTIFICATION</scope>
</reference>
<dbReference type="PROSITE" id="PS50119">
    <property type="entry name" value="ZF_BBOX"/>
    <property type="match status" value="1"/>
</dbReference>
<dbReference type="CDD" id="cd16040">
    <property type="entry name" value="SPRY_PRY_SNTX"/>
    <property type="match status" value="1"/>
</dbReference>
<dbReference type="GO" id="GO:0005737">
    <property type="term" value="C:cytoplasm"/>
    <property type="evidence" value="ECO:0007669"/>
    <property type="project" value="UniProtKB-ARBA"/>
</dbReference>
<keyword evidence="2 4" id="KW-0863">Zinc-finger</keyword>
<dbReference type="Gene3D" id="3.30.160.60">
    <property type="entry name" value="Classic Zinc Finger"/>
    <property type="match status" value="1"/>
</dbReference>
<dbReference type="CDD" id="cd19769">
    <property type="entry name" value="Bbox2_TRIM16-like"/>
    <property type="match status" value="1"/>
</dbReference>
<dbReference type="SUPFAM" id="SSF57845">
    <property type="entry name" value="B-box zinc-binding domain"/>
    <property type="match status" value="1"/>
</dbReference>
<dbReference type="InterPro" id="IPR043136">
    <property type="entry name" value="B30.2/SPRY_sf"/>
</dbReference>
<feature type="coiled-coil region" evidence="5">
    <location>
        <begin position="147"/>
        <end position="177"/>
    </location>
</feature>
<keyword evidence="3" id="KW-0862">Zinc</keyword>
<evidence type="ECO:0000313" key="8">
    <source>
        <dbReference type="Ensembl" id="ENSFHEP00000018850.1"/>
    </source>
</evidence>
<evidence type="ECO:0000259" key="6">
    <source>
        <dbReference type="PROSITE" id="PS50119"/>
    </source>
</evidence>
<dbReference type="Pfam" id="PF00622">
    <property type="entry name" value="SPRY"/>
    <property type="match status" value="1"/>
</dbReference>
<evidence type="ECO:0000256" key="3">
    <source>
        <dbReference type="ARBA" id="ARBA00022833"/>
    </source>
</evidence>
<protein>
    <recommendedName>
        <fullName evidence="10">B30.2/SPRY domain-containing protein</fullName>
    </recommendedName>
</protein>
<dbReference type="Ensembl" id="ENSFHET00000034542.1">
    <property type="protein sequence ID" value="ENSFHEP00000018850.1"/>
    <property type="gene ID" value="ENSFHEG00000020754.1"/>
</dbReference>
<dbReference type="InterPro" id="IPR051051">
    <property type="entry name" value="E3_ubiq-ligase_TRIM/RNF"/>
</dbReference>
<name>A0A3Q2TQ83_FUNHE</name>